<protein>
    <recommendedName>
        <fullName evidence="3">Adhesin domain-containing protein</fullName>
    </recommendedName>
</protein>
<evidence type="ECO:0000313" key="1">
    <source>
        <dbReference type="EMBL" id="TQN50693.1"/>
    </source>
</evidence>
<dbReference type="AlphaFoldDB" id="A0A543Q2Y4"/>
<comment type="caution">
    <text evidence="1">The sequence shown here is derived from an EMBL/GenBank/DDBJ whole genome shotgun (WGS) entry which is preliminary data.</text>
</comment>
<organism evidence="1 2">
    <name type="scientific">Acidithiobacillus thiooxidans ATCC 19377</name>
    <dbReference type="NCBI Taxonomy" id="637390"/>
    <lineage>
        <taxon>Bacteria</taxon>
        <taxon>Pseudomonadati</taxon>
        <taxon>Pseudomonadota</taxon>
        <taxon>Acidithiobacillia</taxon>
        <taxon>Acidithiobacillales</taxon>
        <taxon>Acidithiobacillaceae</taxon>
        <taxon>Acidithiobacillus</taxon>
    </lineage>
</organism>
<dbReference type="EMBL" id="SZUV01000001">
    <property type="protein sequence ID" value="TQN50693.1"/>
    <property type="molecule type" value="Genomic_DNA"/>
</dbReference>
<evidence type="ECO:0000313" key="2">
    <source>
        <dbReference type="Proteomes" id="UP000315403"/>
    </source>
</evidence>
<name>A0A543Q2Y4_ACITH</name>
<evidence type="ECO:0008006" key="3">
    <source>
        <dbReference type="Google" id="ProtNLM"/>
    </source>
</evidence>
<proteinExistence type="predicted"/>
<gene>
    <name evidence="1" type="ORF">DLNHIDIE_00548</name>
</gene>
<dbReference type="Proteomes" id="UP000315403">
    <property type="component" value="Unassembled WGS sequence"/>
</dbReference>
<accession>A0A543Q2Y4</accession>
<reference evidence="1 2" key="1">
    <citation type="submission" date="2019-03" db="EMBL/GenBank/DDBJ databases">
        <title>New insights into Acidothiobacillus thiooxidans sulfur metabolism through coupled gene expression, solution geochemistry, microscopy and spectroscopy analyses.</title>
        <authorList>
            <person name="Camacho D."/>
            <person name="Frazao R."/>
            <person name="Fouillen A."/>
            <person name="Nanci A."/>
            <person name="Lang B.F."/>
            <person name="Apte S.C."/>
            <person name="Baron C."/>
            <person name="Warren L.A."/>
        </authorList>
    </citation>
    <scope>NUCLEOTIDE SEQUENCE [LARGE SCALE GENOMIC DNA]</scope>
    <source>
        <strain evidence="1 2">ATCC 19377</strain>
    </source>
</reference>
<sequence>MKGTWPMTLCEKTYRYLFLSLLLLFGVSSAFGATTLLKEQHWELATHVGQSLHIKLPIQNCTIVTTPGNALQVRWEVRGNSENSAAIQKRIQDAMVAVKTVGNVIQVQPIHASIGENFTTHVGTVQFFQDIWGWIIHGGSPIHDLVSRAIGIHVSVHIEAPAYLPVRAELGTGHFVFQNPKATTPLVVKDGTGQTKIDASSSYIRATNGTGTLSVQQIDGARTILKEGTGSVQWRGTTKFLRVGSGTGDVHLHAGVLAAGTHINAQTGTGDLTVCFRGKQSLDGTIDSGIGHLDLSYPLPPTRIDEHKYQFGTRSDAVRVHLQSGTGNIALRGCQ</sequence>